<dbReference type="PROSITE" id="PS50404">
    <property type="entry name" value="GST_NTER"/>
    <property type="match status" value="1"/>
</dbReference>
<dbReference type="OrthoDB" id="509852at2"/>
<dbReference type="CDD" id="cd03191">
    <property type="entry name" value="GST_C_Zeta"/>
    <property type="match status" value="1"/>
</dbReference>
<dbReference type="GO" id="GO:0006559">
    <property type="term" value="P:L-phenylalanine catabolic process"/>
    <property type="evidence" value="ECO:0007669"/>
    <property type="project" value="TreeGrafter"/>
</dbReference>
<sequence length="214" mass="24037">MKLYNYFRSTSSYRVRIACNLKGLPYEYVPVHLNRNGGEQFAADFSSLNPQQLVPVLLDGTLPISQSIAIIEYLEECYPDAALLPAASSDRVRVRQLSQYIACEIHPLNNLRVLKYLTGPLQLSVEQKQAWIVHWLKKGLEALERELDGTATRGKFCFGNTPTMADCCLVPQLYSARRFGVDVDGYPALRAIDAECQTLDAFQAAHPDRQPDAE</sequence>
<reference evidence="4 5" key="1">
    <citation type="journal article" date="2016" name="Gene">
        <title>PacBio SMRT assembly of a complex multi-replicon genome reveals chlorocatechol degradative operon in a region of genome plasticity.</title>
        <authorList>
            <person name="Ricker N."/>
            <person name="Shen S.Y."/>
            <person name="Goordial J."/>
            <person name="Jin S."/>
            <person name="Fulthorpe R.R."/>
        </authorList>
    </citation>
    <scope>NUCLEOTIDE SEQUENCE [LARGE SCALE GENOMIC DNA]</scope>
    <source>
        <strain evidence="4 5">OLGA172</strain>
    </source>
</reference>
<dbReference type="InterPro" id="IPR005955">
    <property type="entry name" value="GST_Zeta"/>
</dbReference>
<keyword evidence="5" id="KW-1185">Reference proteome</keyword>
<gene>
    <name evidence="4" type="ORF">AYM40_33105</name>
</gene>
<evidence type="ECO:0000259" key="2">
    <source>
        <dbReference type="PROSITE" id="PS50404"/>
    </source>
</evidence>
<dbReference type="AlphaFoldDB" id="A0A160FVE7"/>
<dbReference type="STRING" id="1804984.AYM40_33105"/>
<dbReference type="SUPFAM" id="SSF52833">
    <property type="entry name" value="Thioredoxin-like"/>
    <property type="match status" value="1"/>
</dbReference>
<dbReference type="InterPro" id="IPR010987">
    <property type="entry name" value="Glutathione-S-Trfase_C-like"/>
</dbReference>
<dbReference type="RefSeq" id="WP_063500182.1">
    <property type="nucleotide sequence ID" value="NZ_CP014579.1"/>
</dbReference>
<dbReference type="EMBL" id="CP014579">
    <property type="protein sequence ID" value="ANB76976.1"/>
    <property type="molecule type" value="Genomic_DNA"/>
</dbReference>
<keyword evidence="4" id="KW-0413">Isomerase</keyword>
<dbReference type="InterPro" id="IPR034330">
    <property type="entry name" value="GST_Zeta_C"/>
</dbReference>
<proteinExistence type="inferred from homology"/>
<feature type="domain" description="GST C-terminal" evidence="3">
    <location>
        <begin position="87"/>
        <end position="214"/>
    </location>
</feature>
<dbReference type="SFLD" id="SFLDG00358">
    <property type="entry name" value="Main_(cytGST)"/>
    <property type="match status" value="1"/>
</dbReference>
<dbReference type="PANTHER" id="PTHR42673:SF21">
    <property type="entry name" value="GLUTATHIONE S-TRANSFERASE YFCF"/>
    <property type="match status" value="1"/>
</dbReference>
<accession>A0A160FVE7</accession>
<dbReference type="InterPro" id="IPR040079">
    <property type="entry name" value="Glutathione_S-Trfase"/>
</dbReference>
<evidence type="ECO:0000313" key="4">
    <source>
        <dbReference type="EMBL" id="ANB76976.1"/>
    </source>
</evidence>
<dbReference type="InterPro" id="IPR036282">
    <property type="entry name" value="Glutathione-S-Trfase_C_sf"/>
</dbReference>
<dbReference type="PANTHER" id="PTHR42673">
    <property type="entry name" value="MALEYLACETOACETATE ISOMERASE"/>
    <property type="match status" value="1"/>
</dbReference>
<dbReference type="InterPro" id="IPR034333">
    <property type="entry name" value="GST_Zeta_N"/>
</dbReference>
<dbReference type="GO" id="GO:0006749">
    <property type="term" value="P:glutathione metabolic process"/>
    <property type="evidence" value="ECO:0007669"/>
    <property type="project" value="TreeGrafter"/>
</dbReference>
<name>A0A160FVE7_9BURK</name>
<dbReference type="Gene3D" id="1.20.1050.10">
    <property type="match status" value="1"/>
</dbReference>
<dbReference type="GO" id="GO:0016034">
    <property type="term" value="F:maleylacetoacetate isomerase activity"/>
    <property type="evidence" value="ECO:0007669"/>
    <property type="project" value="TreeGrafter"/>
</dbReference>
<dbReference type="SUPFAM" id="SSF47616">
    <property type="entry name" value="GST C-terminal domain-like"/>
    <property type="match status" value="1"/>
</dbReference>
<dbReference type="GO" id="GO:0005737">
    <property type="term" value="C:cytoplasm"/>
    <property type="evidence" value="ECO:0007669"/>
    <property type="project" value="InterPro"/>
</dbReference>
<dbReference type="FunFam" id="1.20.1050.10:FF:000017">
    <property type="entry name" value="Maleylacetoacetate isomerase"/>
    <property type="match status" value="1"/>
</dbReference>
<dbReference type="NCBIfam" id="TIGR01262">
    <property type="entry name" value="maiA"/>
    <property type="match status" value="1"/>
</dbReference>
<dbReference type="Gene3D" id="3.40.30.10">
    <property type="entry name" value="Glutaredoxin"/>
    <property type="match status" value="1"/>
</dbReference>
<comment type="similarity">
    <text evidence="1">Belongs to the GST superfamily. Zeta family.</text>
</comment>
<dbReference type="Pfam" id="PF02798">
    <property type="entry name" value="GST_N"/>
    <property type="match status" value="1"/>
</dbReference>
<dbReference type="KEGG" id="buz:AYM40_33105"/>
<dbReference type="GO" id="GO:0004364">
    <property type="term" value="F:glutathione transferase activity"/>
    <property type="evidence" value="ECO:0007669"/>
    <property type="project" value="TreeGrafter"/>
</dbReference>
<dbReference type="InterPro" id="IPR004045">
    <property type="entry name" value="Glutathione_S-Trfase_N"/>
</dbReference>
<evidence type="ECO:0000256" key="1">
    <source>
        <dbReference type="ARBA" id="ARBA00010007"/>
    </source>
</evidence>
<dbReference type="SFLD" id="SFLDS00019">
    <property type="entry name" value="Glutathione_Transferase_(cytos"/>
    <property type="match status" value="1"/>
</dbReference>
<evidence type="ECO:0000313" key="5">
    <source>
        <dbReference type="Proteomes" id="UP000076852"/>
    </source>
</evidence>
<dbReference type="InterPro" id="IPR036249">
    <property type="entry name" value="Thioredoxin-like_sf"/>
</dbReference>
<evidence type="ECO:0000259" key="3">
    <source>
        <dbReference type="PROSITE" id="PS50405"/>
    </source>
</evidence>
<dbReference type="Pfam" id="PF13410">
    <property type="entry name" value="GST_C_2"/>
    <property type="match status" value="1"/>
</dbReference>
<protein>
    <submittedName>
        <fullName evidence="4">Maleylacetoacetate isomerase</fullName>
    </submittedName>
</protein>
<dbReference type="PROSITE" id="PS50405">
    <property type="entry name" value="GST_CTER"/>
    <property type="match status" value="1"/>
</dbReference>
<dbReference type="Proteomes" id="UP000076852">
    <property type="component" value="Chromosome 2"/>
</dbReference>
<dbReference type="CDD" id="cd03042">
    <property type="entry name" value="GST_N_Zeta"/>
    <property type="match status" value="1"/>
</dbReference>
<organism evidence="4 5">
    <name type="scientific">Paraburkholderia phytofirmans OLGA172</name>
    <dbReference type="NCBI Taxonomy" id="1417228"/>
    <lineage>
        <taxon>Bacteria</taxon>
        <taxon>Pseudomonadati</taxon>
        <taxon>Pseudomonadota</taxon>
        <taxon>Betaproteobacteria</taxon>
        <taxon>Burkholderiales</taxon>
        <taxon>Burkholderiaceae</taxon>
        <taxon>Paraburkholderia</taxon>
    </lineage>
</organism>
<feature type="domain" description="GST N-terminal" evidence="2">
    <location>
        <begin position="1"/>
        <end position="82"/>
    </location>
</feature>